<organism evidence="1 2">
    <name type="scientific">Roseobacter litoralis (strain ATCC 49566 / DSM 6996 / JCM 21268 / NBRC 15278 / OCh 149)</name>
    <dbReference type="NCBI Taxonomy" id="391595"/>
    <lineage>
        <taxon>Bacteria</taxon>
        <taxon>Pseudomonadati</taxon>
        <taxon>Pseudomonadota</taxon>
        <taxon>Alphaproteobacteria</taxon>
        <taxon>Rhodobacterales</taxon>
        <taxon>Roseobacteraceae</taxon>
        <taxon>Roseobacter</taxon>
    </lineage>
</organism>
<evidence type="ECO:0000313" key="1">
    <source>
        <dbReference type="EMBL" id="AEI94168.1"/>
    </source>
</evidence>
<sequence length="123" mass="13761">MHADFQTRWKPLTVARGVRQNAGSCSSDRRHANCRHRLGNFCAAYDQRSSRRLPVYVACRSETGVQPKRKRNYRSILMLRLRGLLIGSRCSRTPLSGLRCSTACAGARGCRPRPRTSSPAQTG</sequence>
<dbReference type="KEGG" id="rli:RLO149_c021920"/>
<dbReference type="AlphaFoldDB" id="F7ZA15"/>
<dbReference type="HOGENOM" id="CLU_2013570_0_0_5"/>
<dbReference type="EMBL" id="CP002623">
    <property type="protein sequence ID" value="AEI94168.1"/>
    <property type="molecule type" value="Genomic_DNA"/>
</dbReference>
<name>F7ZA15_ROSLO</name>
<dbReference type="Proteomes" id="UP000001353">
    <property type="component" value="Chromosome"/>
</dbReference>
<evidence type="ECO:0000313" key="2">
    <source>
        <dbReference type="Proteomes" id="UP000001353"/>
    </source>
</evidence>
<protein>
    <submittedName>
        <fullName evidence="1">Uncharacterized protein</fullName>
    </submittedName>
</protein>
<accession>F7ZA15</accession>
<proteinExistence type="predicted"/>
<reference evidence="1 2" key="1">
    <citation type="journal article" date="2011" name="BMC Genomics">
        <title>Comparative genome analysis and genome-guided physiological analysis of Roseobacter litoralis.</title>
        <authorList>
            <person name="Kalhoefer D."/>
            <person name="Thole S."/>
            <person name="Voget S."/>
            <person name="Lehmann R."/>
            <person name="Liesegang H."/>
            <person name="Wollher A."/>
            <person name="Daniel R."/>
            <person name="Simon M."/>
            <person name="Brinkhoff T."/>
        </authorList>
    </citation>
    <scope>NUCLEOTIDE SEQUENCE [LARGE SCALE GENOMIC DNA]</scope>
    <source>
        <strain evidence="2">ATCC 49566 / DSM 6996 / JCM 21268 / NBRC 15278 / OCh 149</strain>
    </source>
</reference>
<keyword evidence="2" id="KW-1185">Reference proteome</keyword>
<gene>
    <name evidence="1" type="ordered locus">RLO149_c021920</name>
</gene>